<dbReference type="EC" id="5.3.3.2" evidence="3 10"/>
<dbReference type="PANTHER" id="PTHR10885:SF0">
    <property type="entry name" value="ISOPENTENYL-DIPHOSPHATE DELTA-ISOMERASE"/>
    <property type="match status" value="1"/>
</dbReference>
<dbReference type="Proteomes" id="UP001363035">
    <property type="component" value="Unassembled WGS sequence"/>
</dbReference>
<dbReference type="NCBIfam" id="NF002995">
    <property type="entry name" value="PRK03759.1"/>
    <property type="match status" value="1"/>
</dbReference>
<comment type="similarity">
    <text evidence="2">Belongs to the IPP isomerase type 1 family.</text>
</comment>
<dbReference type="Pfam" id="PF00293">
    <property type="entry name" value="NUDIX"/>
    <property type="match status" value="1"/>
</dbReference>
<dbReference type="InterPro" id="IPR011876">
    <property type="entry name" value="IsopentenylPP_isomerase_typ1"/>
</dbReference>
<evidence type="ECO:0000256" key="9">
    <source>
        <dbReference type="ARBA" id="ARBA00023235"/>
    </source>
</evidence>
<evidence type="ECO:0000256" key="5">
    <source>
        <dbReference type="ARBA" id="ARBA00022723"/>
    </source>
</evidence>
<dbReference type="InterPro" id="IPR015797">
    <property type="entry name" value="NUDIX_hydrolase-like_dom_sf"/>
</dbReference>
<evidence type="ECO:0000313" key="13">
    <source>
        <dbReference type="Proteomes" id="UP001363035"/>
    </source>
</evidence>
<keyword evidence="8" id="KW-0414">Isoprene biosynthesis</keyword>
<dbReference type="RefSeq" id="WP_099366699.1">
    <property type="nucleotide sequence ID" value="NZ_JAYLLN010000040.1"/>
</dbReference>
<dbReference type="InterPro" id="IPR000086">
    <property type="entry name" value="NUDIX_hydrolase_dom"/>
</dbReference>
<keyword evidence="13" id="KW-1185">Reference proteome</keyword>
<sequence>MRKNQEIKNRDLVVLVNEQDEELGLMEKMEAHQLGLLHRAFSVFIFNKEGKILIQRRAANKYHGALLWTNTCCSHQQLDETTMQAAKERLMAEMGLACPLFEVYKFQYKEYVENNLIEHELDTVLVGYSDVDPVINPLEVADYQWISLMELLQWMQREPESFTIWFKIILPKLLTTFSNISPN</sequence>
<dbReference type="EMBL" id="JAYLLN010000040">
    <property type="protein sequence ID" value="MEI5986020.1"/>
    <property type="molecule type" value="Genomic_DNA"/>
</dbReference>
<dbReference type="NCBIfam" id="TIGR02150">
    <property type="entry name" value="IPP_isom_1"/>
    <property type="match status" value="1"/>
</dbReference>
<reference evidence="12 13" key="1">
    <citation type="submission" date="2024-01" db="EMBL/GenBank/DDBJ databases">
        <title>Sphingobacterium tenebrionis sp. nov., a novel endophyte isolated from tenebrio molitor intestines.</title>
        <authorList>
            <person name="Zhang C."/>
        </authorList>
    </citation>
    <scope>NUCLEOTIDE SEQUENCE [LARGE SCALE GENOMIC DNA]</scope>
    <source>
        <strain evidence="12 13">PU5-4</strain>
    </source>
</reference>
<dbReference type="InterPro" id="IPR056375">
    <property type="entry name" value="Idi_bact"/>
</dbReference>
<evidence type="ECO:0000256" key="10">
    <source>
        <dbReference type="NCBIfam" id="TIGR02150"/>
    </source>
</evidence>
<dbReference type="HAMAP" id="MF_00202">
    <property type="entry name" value="Idi"/>
    <property type="match status" value="1"/>
</dbReference>
<protein>
    <recommendedName>
        <fullName evidence="3 10">Isopentenyl-diphosphate delta-isomerase</fullName>
        <ecNumber evidence="3 10">5.3.3.2</ecNumber>
    </recommendedName>
</protein>
<gene>
    <name evidence="12" type="primary">idi</name>
    <name evidence="12" type="ORF">VJ786_14030</name>
</gene>
<comment type="caution">
    <text evidence="12">The sequence shown here is derived from an EMBL/GenBank/DDBJ whole genome shotgun (WGS) entry which is preliminary data.</text>
</comment>
<dbReference type="GO" id="GO:0004452">
    <property type="term" value="F:isopentenyl-diphosphate delta-isomerase activity"/>
    <property type="evidence" value="ECO:0007669"/>
    <property type="project" value="UniProtKB-EC"/>
</dbReference>
<evidence type="ECO:0000256" key="3">
    <source>
        <dbReference type="ARBA" id="ARBA00012057"/>
    </source>
</evidence>
<evidence type="ECO:0000256" key="4">
    <source>
        <dbReference type="ARBA" id="ARBA00022490"/>
    </source>
</evidence>
<accession>A0ABU8I8H1</accession>
<keyword evidence="4" id="KW-0963">Cytoplasm</keyword>
<proteinExistence type="inferred from homology"/>
<keyword evidence="9 12" id="KW-0413">Isomerase</keyword>
<organism evidence="12 13">
    <name type="scientific">Sphingobacterium tenebrionis</name>
    <dbReference type="NCBI Taxonomy" id="3111775"/>
    <lineage>
        <taxon>Bacteria</taxon>
        <taxon>Pseudomonadati</taxon>
        <taxon>Bacteroidota</taxon>
        <taxon>Sphingobacteriia</taxon>
        <taxon>Sphingobacteriales</taxon>
        <taxon>Sphingobacteriaceae</taxon>
        <taxon>Sphingobacterium</taxon>
    </lineage>
</organism>
<keyword evidence="6" id="KW-0460">Magnesium</keyword>
<comment type="pathway">
    <text evidence="1">Isoprenoid biosynthesis; dimethylallyl diphosphate biosynthesis; dimethylallyl diphosphate from isopentenyl diphosphate: step 1/1.</text>
</comment>
<dbReference type="SUPFAM" id="SSF55811">
    <property type="entry name" value="Nudix"/>
    <property type="match status" value="1"/>
</dbReference>
<evidence type="ECO:0000256" key="6">
    <source>
        <dbReference type="ARBA" id="ARBA00022842"/>
    </source>
</evidence>
<keyword evidence="7" id="KW-0464">Manganese</keyword>
<evidence type="ECO:0000256" key="8">
    <source>
        <dbReference type="ARBA" id="ARBA00023229"/>
    </source>
</evidence>
<keyword evidence="5" id="KW-0479">Metal-binding</keyword>
<evidence type="ECO:0000256" key="7">
    <source>
        <dbReference type="ARBA" id="ARBA00023211"/>
    </source>
</evidence>
<evidence type="ECO:0000259" key="11">
    <source>
        <dbReference type="PROSITE" id="PS51462"/>
    </source>
</evidence>
<dbReference type="PROSITE" id="PS51462">
    <property type="entry name" value="NUDIX"/>
    <property type="match status" value="1"/>
</dbReference>
<name>A0ABU8I8H1_9SPHI</name>
<dbReference type="CDD" id="cd02885">
    <property type="entry name" value="NUDIX_IPP_Isomerase"/>
    <property type="match status" value="1"/>
</dbReference>
<dbReference type="Gene3D" id="3.90.79.10">
    <property type="entry name" value="Nucleoside Triphosphate Pyrophosphohydrolase"/>
    <property type="match status" value="1"/>
</dbReference>
<feature type="domain" description="Nudix hydrolase" evidence="11">
    <location>
        <begin position="36"/>
        <end position="168"/>
    </location>
</feature>
<evidence type="ECO:0000256" key="2">
    <source>
        <dbReference type="ARBA" id="ARBA00007579"/>
    </source>
</evidence>
<evidence type="ECO:0000313" key="12">
    <source>
        <dbReference type="EMBL" id="MEI5986020.1"/>
    </source>
</evidence>
<evidence type="ECO:0000256" key="1">
    <source>
        <dbReference type="ARBA" id="ARBA00004826"/>
    </source>
</evidence>
<dbReference type="PANTHER" id="PTHR10885">
    <property type="entry name" value="ISOPENTENYL-DIPHOSPHATE DELTA-ISOMERASE"/>
    <property type="match status" value="1"/>
</dbReference>
<dbReference type="PIRSF" id="PIRSF018427">
    <property type="entry name" value="Isopntndiph_ism"/>
    <property type="match status" value="1"/>
</dbReference>